<reference evidence="2 3" key="1">
    <citation type="journal article" date="2017" name="Front. Genet.">
        <title>Draft sequencing of the heterozygous diploid genome of Satsuma (Citrus unshiu Marc.) using a hybrid assembly approach.</title>
        <authorList>
            <person name="Shimizu T."/>
            <person name="Tanizawa Y."/>
            <person name="Mochizuki T."/>
            <person name="Nagasaki H."/>
            <person name="Yoshioka T."/>
            <person name="Toyoda A."/>
            <person name="Fujiyama A."/>
            <person name="Kaminuma E."/>
            <person name="Nakamura Y."/>
        </authorList>
    </citation>
    <scope>NUCLEOTIDE SEQUENCE [LARGE SCALE GENOMIC DNA]</scope>
    <source>
        <strain evidence="3">cv. Miyagawa wase</strain>
    </source>
</reference>
<keyword evidence="3" id="KW-1185">Reference proteome</keyword>
<sequence length="234" mass="25431">EGQRPQQGKDQLSLEVEDQQYWEEEAQTLVPLQKHAPQLLPPASHPKEPPPALAHPAPYLPGRPQPYISPPQPLACSCRARAESNPVVILGIQSIVHISGFAFLLSQLVTQGFDLSLKGGPQITLIPRWKRRRSVPRLPIDLRTLVGSFLPTTLTWGGGGRAETGALEGPALAFFGGGGGGLLKLLEARPRFLLIALRILLSIPTAISTKPEPTKFVGDRRSWQVDAFTRAVST</sequence>
<evidence type="ECO:0000313" key="3">
    <source>
        <dbReference type="Proteomes" id="UP000236630"/>
    </source>
</evidence>
<gene>
    <name evidence="2" type="ORF">CUMW_252700</name>
</gene>
<evidence type="ECO:0000256" key="1">
    <source>
        <dbReference type="SAM" id="MobiDB-lite"/>
    </source>
</evidence>
<dbReference type="Proteomes" id="UP000236630">
    <property type="component" value="Unassembled WGS sequence"/>
</dbReference>
<protein>
    <submittedName>
        <fullName evidence="2">Uncharacterized protein</fullName>
    </submittedName>
</protein>
<dbReference type="EMBL" id="BDQV01000639">
    <property type="protein sequence ID" value="GAY66926.1"/>
    <property type="molecule type" value="Genomic_DNA"/>
</dbReference>
<proteinExistence type="predicted"/>
<accession>A0A2H5QQN4</accession>
<dbReference type="AlphaFoldDB" id="A0A2H5QQN4"/>
<feature type="compositionally biased region" description="Pro residues" evidence="1">
    <location>
        <begin position="39"/>
        <end position="55"/>
    </location>
</feature>
<comment type="caution">
    <text evidence="2">The sequence shown here is derived from an EMBL/GenBank/DDBJ whole genome shotgun (WGS) entry which is preliminary data.</text>
</comment>
<evidence type="ECO:0000313" key="2">
    <source>
        <dbReference type="EMBL" id="GAY66926.1"/>
    </source>
</evidence>
<feature type="non-terminal residue" evidence="2">
    <location>
        <position position="1"/>
    </location>
</feature>
<organism evidence="2 3">
    <name type="scientific">Citrus unshiu</name>
    <name type="common">Satsuma mandarin</name>
    <name type="synonym">Citrus nobilis var. unshiu</name>
    <dbReference type="NCBI Taxonomy" id="55188"/>
    <lineage>
        <taxon>Eukaryota</taxon>
        <taxon>Viridiplantae</taxon>
        <taxon>Streptophyta</taxon>
        <taxon>Embryophyta</taxon>
        <taxon>Tracheophyta</taxon>
        <taxon>Spermatophyta</taxon>
        <taxon>Magnoliopsida</taxon>
        <taxon>eudicotyledons</taxon>
        <taxon>Gunneridae</taxon>
        <taxon>Pentapetalae</taxon>
        <taxon>rosids</taxon>
        <taxon>malvids</taxon>
        <taxon>Sapindales</taxon>
        <taxon>Rutaceae</taxon>
        <taxon>Aurantioideae</taxon>
        <taxon>Citrus</taxon>
    </lineage>
</organism>
<feature type="region of interest" description="Disordered" evidence="1">
    <location>
        <begin position="32"/>
        <end position="55"/>
    </location>
</feature>
<name>A0A2H5QQN4_CITUN</name>